<dbReference type="AlphaFoldDB" id="A0A8X6LKN5"/>
<name>A0A8X6LKN5_TRICU</name>
<gene>
    <name evidence="1" type="ORF">TNCT_348421</name>
</gene>
<protein>
    <submittedName>
        <fullName evidence="1">Uncharacterized protein</fullName>
    </submittedName>
</protein>
<evidence type="ECO:0000313" key="2">
    <source>
        <dbReference type="Proteomes" id="UP000887116"/>
    </source>
</evidence>
<dbReference type="Proteomes" id="UP000887116">
    <property type="component" value="Unassembled WGS sequence"/>
</dbReference>
<organism evidence="1 2">
    <name type="scientific">Trichonephila clavata</name>
    <name type="common">Joro spider</name>
    <name type="synonym">Nephila clavata</name>
    <dbReference type="NCBI Taxonomy" id="2740835"/>
    <lineage>
        <taxon>Eukaryota</taxon>
        <taxon>Metazoa</taxon>
        <taxon>Ecdysozoa</taxon>
        <taxon>Arthropoda</taxon>
        <taxon>Chelicerata</taxon>
        <taxon>Arachnida</taxon>
        <taxon>Araneae</taxon>
        <taxon>Araneomorphae</taxon>
        <taxon>Entelegynae</taxon>
        <taxon>Araneoidea</taxon>
        <taxon>Nephilidae</taxon>
        <taxon>Trichonephila</taxon>
    </lineage>
</organism>
<sequence>MFFYSHLEQTRYDSSKDLYFMKVKEWPHLKLMCLNVLPPTMHSGNIYRARQELFEYELIHFQYFAHPLACWRQFSRVGAWNELNFQNIPRVAHETLATHLPTTDHDLTPSLTPVNL</sequence>
<keyword evidence="2" id="KW-1185">Reference proteome</keyword>
<reference evidence="1" key="1">
    <citation type="submission" date="2020-07" db="EMBL/GenBank/DDBJ databases">
        <title>Multicomponent nature underlies the extraordinary mechanical properties of spider dragline silk.</title>
        <authorList>
            <person name="Kono N."/>
            <person name="Nakamura H."/>
            <person name="Mori M."/>
            <person name="Yoshida Y."/>
            <person name="Ohtoshi R."/>
            <person name="Malay A.D."/>
            <person name="Moran D.A.P."/>
            <person name="Tomita M."/>
            <person name="Numata K."/>
            <person name="Arakawa K."/>
        </authorList>
    </citation>
    <scope>NUCLEOTIDE SEQUENCE</scope>
</reference>
<evidence type="ECO:0000313" key="1">
    <source>
        <dbReference type="EMBL" id="GFR13330.1"/>
    </source>
</evidence>
<accession>A0A8X6LKN5</accession>
<proteinExistence type="predicted"/>
<dbReference type="EMBL" id="BMAO01036837">
    <property type="protein sequence ID" value="GFR13330.1"/>
    <property type="molecule type" value="Genomic_DNA"/>
</dbReference>
<comment type="caution">
    <text evidence="1">The sequence shown here is derived from an EMBL/GenBank/DDBJ whole genome shotgun (WGS) entry which is preliminary data.</text>
</comment>